<sequence length="229" mass="26350">MSMTGMQAGKRAAAIAGGRLVKKNAALNVTGVQQRTLYAVYEKYMEAYKRYGWKQTLWKLYNPGDVKFGKHVGTDEFGFKYYEDPTELWGQQRWTEYKVDTFDDFEGSMIPPQWHLWLQQITDAKPGEPGQNPDNWPKVPISKVSDAPYSNHVGPSKPYKMNMTLARSRGYGVGSIQTKPDEPDQFYIQRNHALRTRKRNQDLFDDIDYNNPSAPPKYSSEPLRPSNLN</sequence>
<dbReference type="AlphaFoldDB" id="A0AAV2YLT3"/>
<keyword evidence="2" id="KW-0679">Respiratory chain</keyword>
<dbReference type="GO" id="GO:0006979">
    <property type="term" value="P:response to oxidative stress"/>
    <property type="evidence" value="ECO:0007669"/>
    <property type="project" value="TreeGrafter"/>
</dbReference>
<evidence type="ECO:0000313" key="4">
    <source>
        <dbReference type="EMBL" id="DAZ94054.1"/>
    </source>
</evidence>
<dbReference type="Proteomes" id="UP001146120">
    <property type="component" value="Unassembled WGS sequence"/>
</dbReference>
<evidence type="ECO:0000256" key="3">
    <source>
        <dbReference type="SAM" id="MobiDB-lite"/>
    </source>
</evidence>
<dbReference type="Pfam" id="PF05071">
    <property type="entry name" value="NDUFA12"/>
    <property type="match status" value="1"/>
</dbReference>
<dbReference type="PANTHER" id="PTHR12910:SF2">
    <property type="entry name" value="NADH DEHYDROGENASE [UBIQUINONE] 1 ALPHA SUBCOMPLEX SUBUNIT 12"/>
    <property type="match status" value="1"/>
</dbReference>
<dbReference type="InterPro" id="IPR007763">
    <property type="entry name" value="NDUFA12"/>
</dbReference>
<reference evidence="4" key="1">
    <citation type="submission" date="2022-11" db="EMBL/GenBank/DDBJ databases">
        <authorList>
            <person name="Morgan W.R."/>
            <person name="Tartar A."/>
        </authorList>
    </citation>
    <scope>NUCLEOTIDE SEQUENCE</scope>
    <source>
        <strain evidence="4">ARSEF 373</strain>
    </source>
</reference>
<proteinExistence type="inferred from homology"/>
<comment type="caution">
    <text evidence="4">The sequence shown here is derived from an EMBL/GenBank/DDBJ whole genome shotgun (WGS) entry which is preliminary data.</text>
</comment>
<name>A0AAV2YLT3_9STRA</name>
<keyword evidence="2" id="KW-0472">Membrane</keyword>
<gene>
    <name evidence="4" type="ORF">N0F65_010093</name>
</gene>
<comment type="similarity">
    <text evidence="1 2">Belongs to the complex I NDUFA12 subunit family.</text>
</comment>
<dbReference type="EMBL" id="DAKRPA010000273">
    <property type="protein sequence ID" value="DAZ94054.1"/>
    <property type="molecule type" value="Genomic_DNA"/>
</dbReference>
<evidence type="ECO:0000256" key="1">
    <source>
        <dbReference type="ARBA" id="ARBA00007355"/>
    </source>
</evidence>
<keyword evidence="2" id="KW-0813">Transport</keyword>
<dbReference type="GO" id="GO:0005743">
    <property type="term" value="C:mitochondrial inner membrane"/>
    <property type="evidence" value="ECO:0007669"/>
    <property type="project" value="UniProtKB-SubCell"/>
</dbReference>
<keyword evidence="5" id="KW-1185">Reference proteome</keyword>
<feature type="region of interest" description="Disordered" evidence="3">
    <location>
        <begin position="197"/>
        <end position="229"/>
    </location>
</feature>
<keyword evidence="2" id="KW-0496">Mitochondrion</keyword>
<comment type="function">
    <text evidence="2">Accessory subunit of the mitochondrial membrane respiratory chain NADH dehydrogenase (Complex I), that is believed not to be involved in catalysis. Complex I functions in the transfer of electrons from NADH to the respiratory chain. The immediate electron acceptor for the enzyme is believed to be ubiquinone.</text>
</comment>
<comment type="subcellular location">
    <subcellularLocation>
        <location evidence="2">Mitochondrion inner membrane</location>
        <topology evidence="2">Peripheral membrane protein</topology>
        <orientation evidence="2">Matrix side</orientation>
    </subcellularLocation>
</comment>
<reference evidence="4" key="2">
    <citation type="journal article" date="2023" name="Microbiol Resour">
        <title>Decontamination and Annotation of the Draft Genome Sequence of the Oomycete Lagenidium giganteum ARSEF 373.</title>
        <authorList>
            <person name="Morgan W.R."/>
            <person name="Tartar A."/>
        </authorList>
    </citation>
    <scope>NUCLEOTIDE SEQUENCE</scope>
    <source>
        <strain evidence="4">ARSEF 373</strain>
    </source>
</reference>
<dbReference type="GO" id="GO:0045271">
    <property type="term" value="C:respiratory chain complex I"/>
    <property type="evidence" value="ECO:0007669"/>
    <property type="project" value="InterPro"/>
</dbReference>
<protein>
    <recommendedName>
        <fullName evidence="2">NADH dehydrogenase [ubiquinone] 1 alpha subcomplex subunit 12</fullName>
    </recommendedName>
</protein>
<evidence type="ECO:0000313" key="5">
    <source>
        <dbReference type="Proteomes" id="UP001146120"/>
    </source>
</evidence>
<evidence type="ECO:0000256" key="2">
    <source>
        <dbReference type="RuleBase" id="RU363103"/>
    </source>
</evidence>
<keyword evidence="2" id="KW-0249">Electron transport</keyword>
<keyword evidence="2" id="KW-0999">Mitochondrion inner membrane</keyword>
<organism evidence="4 5">
    <name type="scientific">Lagenidium giganteum</name>
    <dbReference type="NCBI Taxonomy" id="4803"/>
    <lineage>
        <taxon>Eukaryota</taxon>
        <taxon>Sar</taxon>
        <taxon>Stramenopiles</taxon>
        <taxon>Oomycota</taxon>
        <taxon>Peronosporomycetes</taxon>
        <taxon>Pythiales</taxon>
        <taxon>Pythiaceae</taxon>
    </lineage>
</organism>
<dbReference type="PANTHER" id="PTHR12910">
    <property type="entry name" value="NADH-UBIQUINONE OXIDOREDUCTASE SUBUNIT B17.2"/>
    <property type="match status" value="1"/>
</dbReference>
<accession>A0AAV2YLT3</accession>